<protein>
    <recommendedName>
        <fullName evidence="2">DUF5652 domain-containing protein</fullName>
    </recommendedName>
</protein>
<dbReference type="Pfam" id="PF18893">
    <property type="entry name" value="DUF5652"/>
    <property type="match status" value="1"/>
</dbReference>
<dbReference type="InterPro" id="IPR043712">
    <property type="entry name" value="DUF5652"/>
</dbReference>
<evidence type="ECO:0000259" key="2">
    <source>
        <dbReference type="Pfam" id="PF18893"/>
    </source>
</evidence>
<feature type="transmembrane region" description="Helical" evidence="1">
    <location>
        <begin position="12"/>
        <end position="31"/>
    </location>
</feature>
<keyword evidence="1" id="KW-1133">Transmembrane helix</keyword>
<keyword evidence="1" id="KW-0812">Transmembrane</keyword>
<proteinExistence type="predicted"/>
<dbReference type="STRING" id="1640674.SAMN05216323_100411"/>
<gene>
    <name evidence="3" type="ORF">SAMN05216323_100411</name>
</gene>
<dbReference type="Proteomes" id="UP000199452">
    <property type="component" value="Unassembled WGS sequence"/>
</dbReference>
<dbReference type="RefSeq" id="WP_092434850.1">
    <property type="nucleotide sequence ID" value="NZ_FMYP01000004.1"/>
</dbReference>
<keyword evidence="1" id="KW-0472">Membrane</keyword>
<evidence type="ECO:0000313" key="3">
    <source>
        <dbReference type="EMBL" id="SDB85332.1"/>
    </source>
</evidence>
<organism evidence="3 4">
    <name type="scientific">Williamwhitmania taraxaci</name>
    <dbReference type="NCBI Taxonomy" id="1640674"/>
    <lineage>
        <taxon>Bacteria</taxon>
        <taxon>Pseudomonadati</taxon>
        <taxon>Bacteroidota</taxon>
        <taxon>Bacteroidia</taxon>
        <taxon>Bacteroidales</taxon>
        <taxon>Williamwhitmaniaceae</taxon>
        <taxon>Williamwhitmania</taxon>
    </lineage>
</organism>
<feature type="transmembrane region" description="Helical" evidence="1">
    <location>
        <begin position="43"/>
        <end position="64"/>
    </location>
</feature>
<dbReference type="EMBL" id="FMYP01000004">
    <property type="protein sequence ID" value="SDB85332.1"/>
    <property type="molecule type" value="Genomic_DNA"/>
</dbReference>
<keyword evidence="4" id="KW-1185">Reference proteome</keyword>
<dbReference type="AlphaFoldDB" id="A0A1G6GTE7"/>
<reference evidence="3 4" key="1">
    <citation type="submission" date="2016-09" db="EMBL/GenBank/DDBJ databases">
        <authorList>
            <person name="Capua I."/>
            <person name="De Benedictis P."/>
            <person name="Joannis T."/>
            <person name="Lombin L.H."/>
            <person name="Cattoli G."/>
        </authorList>
    </citation>
    <scope>NUCLEOTIDE SEQUENCE [LARGE SCALE GENOMIC DNA]</scope>
    <source>
        <strain evidence="3 4">A7P-90m</strain>
    </source>
</reference>
<name>A0A1G6GTE7_9BACT</name>
<evidence type="ECO:0000313" key="4">
    <source>
        <dbReference type="Proteomes" id="UP000199452"/>
    </source>
</evidence>
<accession>A0A1G6GTE7</accession>
<evidence type="ECO:0000256" key="1">
    <source>
        <dbReference type="SAM" id="Phobius"/>
    </source>
</evidence>
<dbReference type="OrthoDB" id="5119798at2"/>
<feature type="domain" description="DUF5652" evidence="2">
    <location>
        <begin position="5"/>
        <end position="71"/>
    </location>
</feature>
<sequence>MDATSVLLNTLVWLLPLIIVLAIWDVVWKIIAMWKSARNNDMAWFICIAIFNTAGILPIIYILLHRKKSSDIT</sequence>